<accession>A0A7J5U1F2</accession>
<dbReference type="Proteomes" id="UP000488299">
    <property type="component" value="Unassembled WGS sequence"/>
</dbReference>
<gene>
    <name evidence="2" type="ORF">F5984_11850</name>
</gene>
<protein>
    <recommendedName>
        <fullName evidence="4">DUF2141 domain-containing protein</fullName>
    </recommendedName>
</protein>
<feature type="chain" id="PRO_5029655192" description="DUF2141 domain-containing protein" evidence="1">
    <location>
        <begin position="23"/>
        <end position="133"/>
    </location>
</feature>
<reference evidence="2 3" key="1">
    <citation type="submission" date="2019-10" db="EMBL/GenBank/DDBJ databases">
        <title>Rudanella paleaurantiibacter sp. nov., isolated from sludge.</title>
        <authorList>
            <person name="Xu S.Q."/>
        </authorList>
    </citation>
    <scope>NUCLEOTIDE SEQUENCE [LARGE SCALE GENOMIC DNA]</scope>
    <source>
        <strain evidence="2 3">HX-22-17</strain>
    </source>
</reference>
<dbReference type="PROSITE" id="PS51257">
    <property type="entry name" value="PROKAR_LIPOPROTEIN"/>
    <property type="match status" value="1"/>
</dbReference>
<sequence>MKNVAVFTITALLLVVSGCISSIDPVETEVLIADFSVPMRKEITSADHRNNMITYWLQGTISEPVTVRVRYKNPTAGNAAGIFTEEIPKGTYAGNDLPSKRQSDYYGRNEELIIEVTAPKSTVGQLRIRFSVQ</sequence>
<feature type="signal peptide" evidence="1">
    <location>
        <begin position="1"/>
        <end position="22"/>
    </location>
</feature>
<keyword evidence="3" id="KW-1185">Reference proteome</keyword>
<evidence type="ECO:0000313" key="3">
    <source>
        <dbReference type="Proteomes" id="UP000488299"/>
    </source>
</evidence>
<keyword evidence="1" id="KW-0732">Signal</keyword>
<proteinExistence type="predicted"/>
<comment type="caution">
    <text evidence="2">The sequence shown here is derived from an EMBL/GenBank/DDBJ whole genome shotgun (WGS) entry which is preliminary data.</text>
</comment>
<dbReference type="AlphaFoldDB" id="A0A7J5U1F2"/>
<evidence type="ECO:0000256" key="1">
    <source>
        <dbReference type="SAM" id="SignalP"/>
    </source>
</evidence>
<organism evidence="2 3">
    <name type="scientific">Rudanella paleaurantiibacter</name>
    <dbReference type="NCBI Taxonomy" id="2614655"/>
    <lineage>
        <taxon>Bacteria</taxon>
        <taxon>Pseudomonadati</taxon>
        <taxon>Bacteroidota</taxon>
        <taxon>Cytophagia</taxon>
        <taxon>Cytophagales</taxon>
        <taxon>Cytophagaceae</taxon>
        <taxon>Rudanella</taxon>
    </lineage>
</organism>
<name>A0A7J5U1F2_9BACT</name>
<dbReference type="RefSeq" id="WP_152124444.1">
    <property type="nucleotide sequence ID" value="NZ_WELI01000003.1"/>
</dbReference>
<evidence type="ECO:0000313" key="2">
    <source>
        <dbReference type="EMBL" id="KAB7731475.1"/>
    </source>
</evidence>
<dbReference type="EMBL" id="WELI01000003">
    <property type="protein sequence ID" value="KAB7731475.1"/>
    <property type="molecule type" value="Genomic_DNA"/>
</dbReference>
<evidence type="ECO:0008006" key="4">
    <source>
        <dbReference type="Google" id="ProtNLM"/>
    </source>
</evidence>